<organism evidence="2 3">
    <name type="scientific">Candidatus Gemmiger avicola</name>
    <dbReference type="NCBI Taxonomy" id="2838605"/>
    <lineage>
        <taxon>Bacteria</taxon>
        <taxon>Bacillati</taxon>
        <taxon>Bacillota</taxon>
        <taxon>Clostridia</taxon>
        <taxon>Eubacteriales</taxon>
        <taxon>Gemmiger</taxon>
    </lineage>
</organism>
<feature type="domain" description="Glycosyl transferase family 1" evidence="1">
    <location>
        <begin position="188"/>
        <end position="351"/>
    </location>
</feature>
<dbReference type="Pfam" id="PF00534">
    <property type="entry name" value="Glycos_transf_1"/>
    <property type="match status" value="1"/>
</dbReference>
<dbReference type="PANTHER" id="PTHR12526">
    <property type="entry name" value="GLYCOSYLTRANSFERASE"/>
    <property type="match status" value="1"/>
</dbReference>
<evidence type="ECO:0000313" key="2">
    <source>
        <dbReference type="EMBL" id="HJB42250.1"/>
    </source>
</evidence>
<gene>
    <name evidence="2" type="ORF">H9945_07110</name>
</gene>
<dbReference type="EMBL" id="DWYG01000120">
    <property type="protein sequence ID" value="HJB42250.1"/>
    <property type="molecule type" value="Genomic_DNA"/>
</dbReference>
<proteinExistence type="predicted"/>
<dbReference type="InterPro" id="IPR001296">
    <property type="entry name" value="Glyco_trans_1"/>
</dbReference>
<dbReference type="CDD" id="cd03801">
    <property type="entry name" value="GT4_PimA-like"/>
    <property type="match status" value="1"/>
</dbReference>
<evidence type="ECO:0000313" key="3">
    <source>
        <dbReference type="Proteomes" id="UP000886803"/>
    </source>
</evidence>
<dbReference type="AlphaFoldDB" id="A0A9D2M7H2"/>
<dbReference type="Proteomes" id="UP000886803">
    <property type="component" value="Unassembled WGS sequence"/>
</dbReference>
<comment type="caution">
    <text evidence="2">The sequence shown here is derived from an EMBL/GenBank/DDBJ whole genome shotgun (WGS) entry which is preliminary data.</text>
</comment>
<reference evidence="2" key="2">
    <citation type="submission" date="2021-04" db="EMBL/GenBank/DDBJ databases">
        <authorList>
            <person name="Gilroy R."/>
        </authorList>
    </citation>
    <scope>NUCLEOTIDE SEQUENCE</scope>
    <source>
        <strain evidence="2">ChiBcec8-13705</strain>
    </source>
</reference>
<dbReference type="GO" id="GO:0016757">
    <property type="term" value="F:glycosyltransferase activity"/>
    <property type="evidence" value="ECO:0007669"/>
    <property type="project" value="InterPro"/>
</dbReference>
<sequence length="378" mass="40852">MLTIAIPQLYCGASGQRGAYNRQEVGLARAFAALGARAVVLYPAPGADKIEVETPAEKVKVLYCPAKTLGVNAFYKSWQPLLDEKVDAVHVMGDNSLAVPGLYRFCRAHSIFFYSQLGALASQSQNPAVRRVMDLFCRRNLAIYRRTPTYAKTQAVADELEALRVPCAGVLPVGLDTAIIPEISEPRAALRRRLGLDEKANYLLFVGRLDPYKRPLDVAAVLAALPETWQAIVIGQGSLAGALAEAMQASGLQDRWRQIPQLPNAEVQAYYHACDVFLNCNDREIFGMSLLEAMYAGCVPVARCAPGPDMIVEDGVSGFLVEPGAGDTAVLAKAVRKAAEAPAMADAAKARIRSKFLWRNSAETALAMLQTKGGKRDG</sequence>
<name>A0A9D2M7H2_9FIRM</name>
<dbReference type="SUPFAM" id="SSF53756">
    <property type="entry name" value="UDP-Glycosyltransferase/glycogen phosphorylase"/>
    <property type="match status" value="1"/>
</dbReference>
<reference evidence="2" key="1">
    <citation type="journal article" date="2021" name="PeerJ">
        <title>Extensive microbial diversity within the chicken gut microbiome revealed by metagenomics and culture.</title>
        <authorList>
            <person name="Gilroy R."/>
            <person name="Ravi A."/>
            <person name="Getino M."/>
            <person name="Pursley I."/>
            <person name="Horton D.L."/>
            <person name="Alikhan N.F."/>
            <person name="Baker D."/>
            <person name="Gharbi K."/>
            <person name="Hall N."/>
            <person name="Watson M."/>
            <person name="Adriaenssens E.M."/>
            <person name="Foster-Nyarko E."/>
            <person name="Jarju S."/>
            <person name="Secka A."/>
            <person name="Antonio M."/>
            <person name="Oren A."/>
            <person name="Chaudhuri R.R."/>
            <person name="La Ragione R."/>
            <person name="Hildebrand F."/>
            <person name="Pallen M.J."/>
        </authorList>
    </citation>
    <scope>NUCLEOTIDE SEQUENCE</scope>
    <source>
        <strain evidence="2">ChiBcec8-13705</strain>
    </source>
</reference>
<protein>
    <submittedName>
        <fullName evidence="2">Glycosyltransferase family 4 protein</fullName>
    </submittedName>
</protein>
<evidence type="ECO:0000259" key="1">
    <source>
        <dbReference type="Pfam" id="PF00534"/>
    </source>
</evidence>
<dbReference type="Gene3D" id="3.40.50.2000">
    <property type="entry name" value="Glycogen Phosphorylase B"/>
    <property type="match status" value="2"/>
</dbReference>
<accession>A0A9D2M7H2</accession>